<dbReference type="Pfam" id="PF09360">
    <property type="entry name" value="zf-CDGSH"/>
    <property type="match status" value="1"/>
</dbReference>
<organism evidence="6 7">
    <name type="scientific">Profundibacter amoris</name>
    <dbReference type="NCBI Taxonomy" id="2171755"/>
    <lineage>
        <taxon>Bacteria</taxon>
        <taxon>Pseudomonadati</taxon>
        <taxon>Pseudomonadota</taxon>
        <taxon>Alphaproteobacteria</taxon>
        <taxon>Rhodobacterales</taxon>
        <taxon>Paracoccaceae</taxon>
        <taxon>Profundibacter</taxon>
    </lineage>
</organism>
<dbReference type="Gene3D" id="3.40.5.90">
    <property type="entry name" value="CDGSH iron-sulfur domain, mitoNEET-type"/>
    <property type="match status" value="1"/>
</dbReference>
<evidence type="ECO:0000256" key="4">
    <source>
        <dbReference type="ARBA" id="ARBA00023014"/>
    </source>
</evidence>
<feature type="domain" description="Iron-binding zinc finger CDGSH type" evidence="5">
    <location>
        <begin position="24"/>
        <end position="61"/>
    </location>
</feature>
<dbReference type="SMART" id="SM00704">
    <property type="entry name" value="ZnF_CDGSH"/>
    <property type="match status" value="1"/>
</dbReference>
<keyword evidence="1" id="KW-0001">2Fe-2S</keyword>
<name>A0A347UF14_9RHOB</name>
<keyword evidence="2" id="KW-0479">Metal-binding</keyword>
<sequence>MSEETRIEIRKDGPLIVKNCKTIVLPDGTVAEEKAMTALCRCGMSANKPFCDGSHKENGWSDE</sequence>
<evidence type="ECO:0000256" key="1">
    <source>
        <dbReference type="ARBA" id="ARBA00022714"/>
    </source>
</evidence>
<keyword evidence="7" id="KW-1185">Reference proteome</keyword>
<dbReference type="OrthoDB" id="9795032at2"/>
<accession>A0A347UF14</accession>
<keyword evidence="4" id="KW-0411">Iron-sulfur</keyword>
<dbReference type="KEGG" id="pamo:BAR1_05530"/>
<dbReference type="AlphaFoldDB" id="A0A347UF14"/>
<dbReference type="GO" id="GO:0046872">
    <property type="term" value="F:metal ion binding"/>
    <property type="evidence" value="ECO:0007669"/>
    <property type="project" value="UniProtKB-KW"/>
</dbReference>
<dbReference type="Proteomes" id="UP000261704">
    <property type="component" value="Chromosome"/>
</dbReference>
<evidence type="ECO:0000313" key="7">
    <source>
        <dbReference type="Proteomes" id="UP000261704"/>
    </source>
</evidence>
<evidence type="ECO:0000256" key="3">
    <source>
        <dbReference type="ARBA" id="ARBA00023004"/>
    </source>
</evidence>
<proteinExistence type="predicted"/>
<dbReference type="InterPro" id="IPR018967">
    <property type="entry name" value="FeS-contain_CDGSH-typ"/>
</dbReference>
<evidence type="ECO:0000256" key="2">
    <source>
        <dbReference type="ARBA" id="ARBA00022723"/>
    </source>
</evidence>
<dbReference type="EMBL" id="CP032125">
    <property type="protein sequence ID" value="AXX97442.1"/>
    <property type="molecule type" value="Genomic_DNA"/>
</dbReference>
<dbReference type="InterPro" id="IPR042216">
    <property type="entry name" value="MitoNEET_CISD"/>
</dbReference>
<dbReference type="RefSeq" id="WP_118942099.1">
    <property type="nucleotide sequence ID" value="NZ_CP032125.1"/>
</dbReference>
<protein>
    <submittedName>
        <fullName evidence="6">CDGSH iron-sulfur domain-containing protein</fullName>
    </submittedName>
</protein>
<gene>
    <name evidence="6" type="ORF">BAR1_05530</name>
</gene>
<keyword evidence="3" id="KW-0408">Iron</keyword>
<reference evidence="6 7" key="1">
    <citation type="submission" date="2018-09" db="EMBL/GenBank/DDBJ databases">
        <title>Profundibacter amoris BAR1 gen. nov., sp. nov., a new member of the Roseobacter clade isolated at Lokis Castle Vent Field on the Arctic Mid-Oceanic Ridge.</title>
        <authorList>
            <person name="Le Moine Bauer S."/>
            <person name="Sjoeberg A.G."/>
            <person name="L'Haridon S."/>
            <person name="Stokke R."/>
            <person name="Roalkvam I."/>
            <person name="Steen I.H."/>
            <person name="Dahle H."/>
        </authorList>
    </citation>
    <scope>NUCLEOTIDE SEQUENCE [LARGE SCALE GENOMIC DNA]</scope>
    <source>
        <strain evidence="6 7">BAR1</strain>
    </source>
</reference>
<dbReference type="GO" id="GO:0051537">
    <property type="term" value="F:2 iron, 2 sulfur cluster binding"/>
    <property type="evidence" value="ECO:0007669"/>
    <property type="project" value="UniProtKB-KW"/>
</dbReference>
<dbReference type="GO" id="GO:0005737">
    <property type="term" value="C:cytoplasm"/>
    <property type="evidence" value="ECO:0007669"/>
    <property type="project" value="UniProtKB-ARBA"/>
</dbReference>
<evidence type="ECO:0000313" key="6">
    <source>
        <dbReference type="EMBL" id="AXX97442.1"/>
    </source>
</evidence>
<evidence type="ECO:0000259" key="5">
    <source>
        <dbReference type="SMART" id="SM00704"/>
    </source>
</evidence>